<accession>A0A2G9WZ86</accession>
<evidence type="ECO:0000256" key="4">
    <source>
        <dbReference type="ARBA" id="ARBA00023163"/>
    </source>
</evidence>
<dbReference type="GO" id="GO:0003677">
    <property type="term" value="F:DNA binding"/>
    <property type="evidence" value="ECO:0007669"/>
    <property type="project" value="UniProtKB-KW"/>
</dbReference>
<evidence type="ECO:0000313" key="7">
    <source>
        <dbReference type="Proteomes" id="UP000231070"/>
    </source>
</evidence>
<evidence type="ECO:0000256" key="2">
    <source>
        <dbReference type="ARBA" id="ARBA00023015"/>
    </source>
</evidence>
<comment type="caution">
    <text evidence="6">The sequence shown here is derived from an EMBL/GenBank/DDBJ whole genome shotgun (WGS) entry which is preliminary data.</text>
</comment>
<dbReference type="GO" id="GO:0030246">
    <property type="term" value="F:carbohydrate binding"/>
    <property type="evidence" value="ECO:0007669"/>
    <property type="project" value="InterPro"/>
</dbReference>
<proteinExistence type="inferred from homology"/>
<evidence type="ECO:0000256" key="3">
    <source>
        <dbReference type="ARBA" id="ARBA00023125"/>
    </source>
</evidence>
<keyword evidence="3" id="KW-0238">DNA-binding</keyword>
<dbReference type="SUPFAM" id="SSF100950">
    <property type="entry name" value="NagB/RpiA/CoA transferase-like"/>
    <property type="match status" value="1"/>
</dbReference>
<dbReference type="EMBL" id="NQVN01000004">
    <property type="protein sequence ID" value="PIO99622.1"/>
    <property type="molecule type" value="Genomic_DNA"/>
</dbReference>
<comment type="similarity">
    <text evidence="1">Belongs to the SorC transcriptional regulatory family.</text>
</comment>
<organism evidence="6 7">
    <name type="scientific">Pleomorphomonas carboxyditropha</name>
    <dbReference type="NCBI Taxonomy" id="2023338"/>
    <lineage>
        <taxon>Bacteria</taxon>
        <taxon>Pseudomonadati</taxon>
        <taxon>Pseudomonadota</taxon>
        <taxon>Alphaproteobacteria</taxon>
        <taxon>Hyphomicrobiales</taxon>
        <taxon>Pleomorphomonadaceae</taxon>
        <taxon>Pleomorphomonas</taxon>
    </lineage>
</organism>
<gene>
    <name evidence="6" type="ORF">CJ014_09970</name>
</gene>
<evidence type="ECO:0000256" key="1">
    <source>
        <dbReference type="ARBA" id="ARBA00010466"/>
    </source>
</evidence>
<dbReference type="InterPro" id="IPR051054">
    <property type="entry name" value="SorC_transcr_regulators"/>
</dbReference>
<dbReference type="PANTHER" id="PTHR34294:SF1">
    <property type="entry name" value="TRANSCRIPTIONAL REGULATOR LSRR"/>
    <property type="match status" value="1"/>
</dbReference>
<dbReference type="Proteomes" id="UP000231070">
    <property type="component" value="Unassembled WGS sequence"/>
</dbReference>
<dbReference type="AlphaFoldDB" id="A0A2G9WZ86"/>
<name>A0A2G9WZ86_9HYPH</name>
<keyword evidence="2" id="KW-0805">Transcription regulation</keyword>
<dbReference type="InterPro" id="IPR007324">
    <property type="entry name" value="Sugar-bd_dom_put"/>
</dbReference>
<sequence length="327" mass="34396">MISSLQGERIMPRPRRSEDMIVEIARLRYEQRLPQTEIARLLEISEATVSRALKSALDLGYIEFQVTPKAFRDGAAEQRLKAHLGLRLAVVVENRAGAHAPADTLGKAVARVIEDTLKSGDVLGVSDGATAAAIAAAARRPPARDLNVVALVGGVGAPEHYTHSSEVCRRLAAGLGAQAWQLPVPAIVDDAGAARLLRETGTVRGVFSMMDRMAVAVVGVGAISATAMVFREGFIAPGKLEEIRAHGAVGTICGRFFGRDGRPVGTEFDDRTLSISLERLSRVPLAIAAALSPQKAEAIRAAVAGGLVNAVATDVETAEALMASPSD</sequence>
<dbReference type="Gene3D" id="3.40.50.1360">
    <property type="match status" value="1"/>
</dbReference>
<dbReference type="InterPro" id="IPR037171">
    <property type="entry name" value="NagB/RpiA_transferase-like"/>
</dbReference>
<dbReference type="Pfam" id="PF13412">
    <property type="entry name" value="HTH_24"/>
    <property type="match status" value="1"/>
</dbReference>
<keyword evidence="4" id="KW-0804">Transcription</keyword>
<evidence type="ECO:0000313" key="6">
    <source>
        <dbReference type="EMBL" id="PIO99622.1"/>
    </source>
</evidence>
<evidence type="ECO:0000259" key="5">
    <source>
        <dbReference type="Pfam" id="PF04198"/>
    </source>
</evidence>
<dbReference type="PANTHER" id="PTHR34294">
    <property type="entry name" value="TRANSCRIPTIONAL REGULATOR-RELATED"/>
    <property type="match status" value="1"/>
</dbReference>
<reference evidence="6 7" key="1">
    <citation type="submission" date="2017-08" db="EMBL/GenBank/DDBJ databases">
        <title>Pleomorphomonas carboxidotrophicus sp. nov., a new mesophilic hydrogenogenic carboxidotroph.</title>
        <authorList>
            <person name="Esquivel-Elizondo S."/>
            <person name="Krajmalnik-Brown R."/>
            <person name="Maldonado J."/>
        </authorList>
    </citation>
    <scope>NUCLEOTIDE SEQUENCE [LARGE SCALE GENOMIC DNA]</scope>
    <source>
        <strain evidence="6 7">SVCO-16</strain>
    </source>
</reference>
<protein>
    <recommendedName>
        <fullName evidence="5">Sugar-binding domain-containing protein</fullName>
    </recommendedName>
</protein>
<keyword evidence="7" id="KW-1185">Reference proteome</keyword>
<dbReference type="Gene3D" id="1.10.10.60">
    <property type="entry name" value="Homeodomain-like"/>
    <property type="match status" value="1"/>
</dbReference>
<dbReference type="Pfam" id="PF04198">
    <property type="entry name" value="Sugar-bind"/>
    <property type="match status" value="1"/>
</dbReference>
<feature type="domain" description="Sugar-binding" evidence="5">
    <location>
        <begin position="75"/>
        <end position="323"/>
    </location>
</feature>